<protein>
    <recommendedName>
        <fullName evidence="4">PH domain-containing protein</fullName>
    </recommendedName>
</protein>
<feature type="compositionally biased region" description="Pro residues" evidence="3">
    <location>
        <begin position="898"/>
        <end position="912"/>
    </location>
</feature>
<gene>
    <name evidence="5" type="ORF">DSL72_003835</name>
</gene>
<feature type="compositionally biased region" description="Acidic residues" evidence="3">
    <location>
        <begin position="310"/>
        <end position="319"/>
    </location>
</feature>
<dbReference type="GO" id="GO:0005525">
    <property type="term" value="F:GTP binding"/>
    <property type="evidence" value="ECO:0007669"/>
    <property type="project" value="TreeGrafter"/>
</dbReference>
<feature type="region of interest" description="Disordered" evidence="3">
    <location>
        <begin position="173"/>
        <end position="998"/>
    </location>
</feature>
<dbReference type="EMBL" id="CP063405">
    <property type="protein sequence ID" value="QSZ29321.1"/>
    <property type="molecule type" value="Genomic_DNA"/>
</dbReference>
<evidence type="ECO:0000313" key="6">
    <source>
        <dbReference type="Proteomes" id="UP000672032"/>
    </source>
</evidence>
<dbReference type="Proteomes" id="UP000672032">
    <property type="component" value="Chromosome 1"/>
</dbReference>
<feature type="compositionally biased region" description="Basic and acidic residues" evidence="3">
    <location>
        <begin position="814"/>
        <end position="828"/>
    </location>
</feature>
<feature type="compositionally biased region" description="Polar residues" evidence="3">
    <location>
        <begin position="297"/>
        <end position="307"/>
    </location>
</feature>
<accession>A0A8A3P3B1</accession>
<dbReference type="CDD" id="cd13278">
    <property type="entry name" value="PH_Bud4"/>
    <property type="match status" value="1"/>
</dbReference>
<feature type="compositionally biased region" description="Polar residues" evidence="3">
    <location>
        <begin position="221"/>
        <end position="239"/>
    </location>
</feature>
<organism evidence="5 6">
    <name type="scientific">Monilinia vaccinii-corymbosi</name>
    <dbReference type="NCBI Taxonomy" id="61207"/>
    <lineage>
        <taxon>Eukaryota</taxon>
        <taxon>Fungi</taxon>
        <taxon>Dikarya</taxon>
        <taxon>Ascomycota</taxon>
        <taxon>Pezizomycotina</taxon>
        <taxon>Leotiomycetes</taxon>
        <taxon>Helotiales</taxon>
        <taxon>Sclerotiniaceae</taxon>
        <taxon>Monilinia</taxon>
    </lineage>
</organism>
<dbReference type="FunFam" id="2.30.29.30:FF:000311">
    <property type="entry name" value="GTP binding protein (Bud4)"/>
    <property type="match status" value="1"/>
</dbReference>
<feature type="domain" description="PH" evidence="4">
    <location>
        <begin position="1415"/>
        <end position="1536"/>
    </location>
</feature>
<reference evidence="5" key="1">
    <citation type="submission" date="2020-10" db="EMBL/GenBank/DDBJ databases">
        <title>Genome Sequence of Monilinia vaccinii-corymbosi Sheds Light on Mummy Berry Disease Infection of Blueberry and Mating Type.</title>
        <authorList>
            <person name="Yow A.G."/>
            <person name="Zhang Y."/>
            <person name="Bansal K."/>
            <person name="Eacker S.M."/>
            <person name="Sullivan S."/>
            <person name="Liachko I."/>
            <person name="Cubeta M.A."/>
            <person name="Rollins J.A."/>
            <person name="Ashrafi H."/>
        </authorList>
    </citation>
    <scope>NUCLEOTIDE SEQUENCE</scope>
    <source>
        <strain evidence="5">RL-1</strain>
    </source>
</reference>
<sequence>MASRQRQDYHGESNVMSNIYMSMQVPPLRIQKGPGSFGSPIKNSTPRPLSELGPTAQRRNSPSYNQATKKMSLGGDSSPFQSSPFTSAEGSSPHLFWQKRDPATLNRISTENLPRDSSISPTRKSSIERLQRASRVKNSTMYAREQKLEYDPMSIPVLERPLAKNIHGNAFGGKGLEGLRSTERNRSYTHGKTEAKTNASLAIPPPLVPPREALKIATPNGLRSPSKDQVSPTKSSMASSRFAGKALYDPEHNTFGEEDSDDERKLPPGRTLHRHAKSVTFDVAPPQINEYELATPDISSIGTGSRENSYDSEEDEDEDLYYHGDGLEQDDSFDASLEDIEKTPVVGPDDWRHPSPGSAYYDDPFEGPEGSPMPDARPSSSSERPRAIRNDSMNSNGEHRPLPPLPGMAGFDRRASASSGIERAATSSPRNLPTPPPPAPITKADLQGMIGNKMTLEERLHLMMIQDDDRPKSSEGRPKSAERDEQRERRMRRAGPRKSQTPEREALPIKIHEDKEEKEDQEDHEDEDTLDDLPGLGSYQLPPRISRESILRKVNGQDPFTRESDYNLDSPLPSSSPERPSTAQLADLDPDTPIPSTEDPDDTEDSFVESVDDDVDDENSVIIKSEAEDDEREEVDLHNIPDLYRRTESGMKSHQTESEVGTEDDESHYSDETPSEMPSHESPQFQSNSVPEDDGPPTPRNISPASLSMHPTKEGRRISLPEFSGLLTDNTDFGLSLRSYMTPSPPPSEENGEIKVSKVSGSHEERKVSHMSEVSEYLQGSETPEADGRAAQQPVVNEPKDGEKETEDDTPEPQAKEKEKVAEPREEPAATSPMKRMASRPEYDGSEWGPQEDEDDEISDSDSVIRHPVDHPIDRPFRASLDQPFKSSIDQPFHHPFVDPPKISPTPPPPSDSPGIPETVATIKARSGSKLKTRPSVTPSDLATMREARRQVSGAGPVPPIPSRHRSRPSMDGEQGDDDDHDDDKGTLERVPSFKKRSLTLDIGGDLGLNLESDFDRVIESSKVAFNLSFKHSNSLPGGPGQASEPDYPGVMINHANRSPRQRGYLMRQNTKVVVASSDERESRGAKSAGNSPTKTDNRPQSWVVEPWNGSRKSSSRPSSPRKKPPTGSVPPMPGHESNATAGLGIVTEGQVAETVPDEGSERGRLFVKVIGVKDLDLPLPKNERSWFSLTLDNGVHCVTTAWLELGRNAPIGQEFELVVPNELEFQLTLNAKLEKPAPPKRVQTSPTKSTKSSKPSTFSRVFASPKKRKELEMRQKEEEQRIAQQKQQDAQALKNLSQPTAWDLLSPLAAADGSFGRSYVCLKDHESRCFGRPYNVDVAAFNEWATEEATQSSSSVMSKRSVPPPIRKRAPYTVGKLQLQLLFVPKPKGASDDDMPKSMNACIREMKEAEVEVARQFEGHLSQQGGDCPFWRRRFFRLSGSKLTAYHETTRQPRVTINLANANRLIDDRRALTQKETTAKSGKRRKSGFAEDEEGYMFVEEGFRIRFNNGEVIDFYADSPADKEAWMSVLDPCVGKERAGGKGGWCEIVLKREEHIMRKASGTSGKGRSHSRVKSTIF</sequence>
<feature type="compositionally biased region" description="Low complexity" evidence="3">
    <location>
        <begin position="570"/>
        <end position="581"/>
    </location>
</feature>
<dbReference type="InterPro" id="IPR001849">
    <property type="entry name" value="PH_domain"/>
</dbReference>
<dbReference type="PROSITE" id="PS50003">
    <property type="entry name" value="PH_DOMAIN"/>
    <property type="match status" value="1"/>
</dbReference>
<dbReference type="Pfam" id="PF08174">
    <property type="entry name" value="Anillin"/>
    <property type="match status" value="1"/>
</dbReference>
<feature type="region of interest" description="Disordered" evidence="3">
    <location>
        <begin position="1030"/>
        <end position="1141"/>
    </location>
</feature>
<dbReference type="PANTHER" id="PTHR36100">
    <property type="entry name" value="BUD SITE SELECTION PROTEIN 4"/>
    <property type="match status" value="1"/>
</dbReference>
<dbReference type="Gene3D" id="2.30.29.30">
    <property type="entry name" value="Pleckstrin-homology domain (PH domain)/Phosphotyrosine-binding domain (PTB)"/>
    <property type="match status" value="1"/>
</dbReference>
<feature type="region of interest" description="Disordered" evidence="3">
    <location>
        <begin position="1235"/>
        <end position="1294"/>
    </location>
</feature>
<feature type="compositionally biased region" description="Acidic residues" evidence="3">
    <location>
        <begin position="516"/>
        <end position="531"/>
    </location>
</feature>
<feature type="compositionally biased region" description="Acidic residues" evidence="3">
    <location>
        <begin position="327"/>
        <end position="338"/>
    </location>
</feature>
<feature type="compositionally biased region" description="Basic and acidic residues" evidence="3">
    <location>
        <begin position="500"/>
        <end position="515"/>
    </location>
</feature>
<proteinExistence type="predicted"/>
<feature type="compositionally biased region" description="Polar residues" evidence="3">
    <location>
        <begin position="106"/>
        <end position="124"/>
    </location>
</feature>
<feature type="compositionally biased region" description="Basic and acidic residues" evidence="3">
    <location>
        <begin position="635"/>
        <end position="657"/>
    </location>
</feature>
<dbReference type="Pfam" id="PF00169">
    <property type="entry name" value="PH"/>
    <property type="match status" value="1"/>
</dbReference>
<feature type="compositionally biased region" description="Polar residues" evidence="3">
    <location>
        <begin position="57"/>
        <end position="69"/>
    </location>
</feature>
<feature type="compositionally biased region" description="Low complexity" evidence="3">
    <location>
        <begin position="1245"/>
        <end position="1258"/>
    </location>
</feature>
<feature type="region of interest" description="Disordered" evidence="3">
    <location>
        <begin position="26"/>
        <end position="133"/>
    </location>
</feature>
<evidence type="ECO:0000259" key="4">
    <source>
        <dbReference type="PROSITE" id="PS50003"/>
    </source>
</evidence>
<feature type="compositionally biased region" description="Low complexity" evidence="3">
    <location>
        <begin position="1283"/>
        <end position="1294"/>
    </location>
</feature>
<dbReference type="GO" id="GO:0051301">
    <property type="term" value="P:cell division"/>
    <property type="evidence" value="ECO:0007669"/>
    <property type="project" value="UniProtKB-KW"/>
</dbReference>
<feature type="compositionally biased region" description="Acidic residues" evidence="3">
    <location>
        <begin position="850"/>
        <end position="860"/>
    </location>
</feature>
<keyword evidence="6" id="KW-1185">Reference proteome</keyword>
<keyword evidence="1" id="KW-0132">Cell division</keyword>
<dbReference type="OrthoDB" id="2123378at2759"/>
<feature type="compositionally biased region" description="Acidic residues" evidence="3">
    <location>
        <begin position="598"/>
        <end position="619"/>
    </location>
</feature>
<evidence type="ECO:0000256" key="3">
    <source>
        <dbReference type="SAM" id="MobiDB-lite"/>
    </source>
</evidence>
<evidence type="ECO:0000313" key="5">
    <source>
        <dbReference type="EMBL" id="QSZ29321.1"/>
    </source>
</evidence>
<feature type="compositionally biased region" description="Basic and acidic residues" evidence="3">
    <location>
        <begin position="863"/>
        <end position="877"/>
    </location>
</feature>
<dbReference type="InterPro" id="IPR012966">
    <property type="entry name" value="AHD"/>
</dbReference>
<evidence type="ECO:0000256" key="2">
    <source>
        <dbReference type="ARBA" id="ARBA00023306"/>
    </source>
</evidence>
<feature type="compositionally biased region" description="Basic and acidic residues" evidence="3">
    <location>
        <begin position="1270"/>
        <end position="1282"/>
    </location>
</feature>
<feature type="compositionally biased region" description="Basic and acidic residues" evidence="3">
    <location>
        <begin position="455"/>
        <end position="488"/>
    </location>
</feature>
<feature type="compositionally biased region" description="Polar residues" evidence="3">
    <location>
        <begin position="681"/>
        <end position="690"/>
    </location>
</feature>
<dbReference type="InterPro" id="IPR011993">
    <property type="entry name" value="PH-like_dom_sf"/>
</dbReference>
<feature type="compositionally biased region" description="Polar residues" evidence="3">
    <location>
        <begin position="1089"/>
        <end position="1101"/>
    </location>
</feature>
<keyword evidence="2" id="KW-0131">Cell cycle</keyword>
<name>A0A8A3P3B1_9HELO</name>
<feature type="compositionally biased region" description="Polar residues" evidence="3">
    <location>
        <begin position="78"/>
        <end position="90"/>
    </location>
</feature>
<evidence type="ECO:0000256" key="1">
    <source>
        <dbReference type="ARBA" id="ARBA00022618"/>
    </source>
</evidence>
<dbReference type="SUPFAM" id="SSF50729">
    <property type="entry name" value="PH domain-like"/>
    <property type="match status" value="1"/>
</dbReference>
<feature type="compositionally biased region" description="Basic and acidic residues" evidence="3">
    <location>
        <begin position="752"/>
        <end position="770"/>
    </location>
</feature>
<feature type="compositionally biased region" description="Basic and acidic residues" evidence="3">
    <location>
        <begin position="180"/>
        <end position="195"/>
    </location>
</feature>
<dbReference type="InterPro" id="IPR052007">
    <property type="entry name" value="Bud4"/>
</dbReference>
<dbReference type="PANTHER" id="PTHR36100:SF1">
    <property type="entry name" value="BUD SITE SELECTION PROTEIN 4"/>
    <property type="match status" value="1"/>
</dbReference>
<dbReference type="SMART" id="SM00233">
    <property type="entry name" value="PH"/>
    <property type="match status" value="1"/>
</dbReference>